<proteinExistence type="predicted"/>
<comment type="caution">
    <text evidence="2">The sequence shown here is derived from an EMBL/GenBank/DDBJ whole genome shotgun (WGS) entry which is preliminary data.</text>
</comment>
<dbReference type="EMBL" id="RXNU01000007">
    <property type="protein sequence ID" value="RTR38267.1"/>
    <property type="molecule type" value="Genomic_DNA"/>
</dbReference>
<evidence type="ECO:0000256" key="1">
    <source>
        <dbReference type="SAM" id="Phobius"/>
    </source>
</evidence>
<evidence type="ECO:0000313" key="3">
    <source>
        <dbReference type="Proteomes" id="UP000267448"/>
    </source>
</evidence>
<dbReference type="OrthoDB" id="6272312at2"/>
<organism evidence="2 3">
    <name type="scientific">Shewanella canadensis</name>
    <dbReference type="NCBI Taxonomy" id="271096"/>
    <lineage>
        <taxon>Bacteria</taxon>
        <taxon>Pseudomonadati</taxon>
        <taxon>Pseudomonadota</taxon>
        <taxon>Gammaproteobacteria</taxon>
        <taxon>Alteromonadales</taxon>
        <taxon>Shewanellaceae</taxon>
        <taxon>Shewanella</taxon>
    </lineage>
</organism>
<gene>
    <name evidence="2" type="ORF">EKG38_15020</name>
</gene>
<reference evidence="2 3" key="1">
    <citation type="submission" date="2018-12" db="EMBL/GenBank/DDBJ databases">
        <authorList>
            <person name="Yu L."/>
        </authorList>
    </citation>
    <scope>NUCLEOTIDE SEQUENCE [LARGE SCALE GENOMIC DNA]</scope>
    <source>
        <strain evidence="2 3">HAW-EB2</strain>
    </source>
</reference>
<keyword evidence="1" id="KW-0472">Membrane</keyword>
<evidence type="ECO:0000313" key="2">
    <source>
        <dbReference type="EMBL" id="RTR38267.1"/>
    </source>
</evidence>
<keyword evidence="1" id="KW-1133">Transmembrane helix</keyword>
<name>A0A431WS48_9GAMM</name>
<keyword evidence="1" id="KW-0812">Transmembrane</keyword>
<accession>A0A431WS48</accession>
<protein>
    <submittedName>
        <fullName evidence="2">Uncharacterized protein</fullName>
    </submittedName>
</protein>
<dbReference type="RefSeq" id="WP_126521042.1">
    <property type="nucleotide sequence ID" value="NZ_RXNU01000007.1"/>
</dbReference>
<dbReference type="Proteomes" id="UP000267448">
    <property type="component" value="Unassembled WGS sequence"/>
</dbReference>
<feature type="transmembrane region" description="Helical" evidence="1">
    <location>
        <begin position="40"/>
        <end position="59"/>
    </location>
</feature>
<keyword evidence="3" id="KW-1185">Reference proteome</keyword>
<dbReference type="AlphaFoldDB" id="A0A431WS48"/>
<sequence>MDKIPSKRPHNKQAQEPSLISQLFPTEFGFAESAGQSKTLIIMLIIFIVLFGGFALFLMKMANAI</sequence>